<protein>
    <submittedName>
        <fullName evidence="2">Uncharacterized protein</fullName>
    </submittedName>
</protein>
<dbReference type="STRING" id="58117.SAMN05421833_120146"/>
<evidence type="ECO:0000313" key="2">
    <source>
        <dbReference type="EMBL" id="SIR95350.1"/>
    </source>
</evidence>
<keyword evidence="3" id="KW-1185">Reference proteome</keyword>
<sequence>MILILSDREDTTVCRVLPEIEHWGVPVTWCGSGESAARSRVTAASGGEHLPLEIDPDGAPTPVEKRAGPPVREAVAAWPAA</sequence>
<name>A0A1N7F4R6_9ACTN</name>
<dbReference type="EMBL" id="FTNI01000020">
    <property type="protein sequence ID" value="SIR95350.1"/>
    <property type="molecule type" value="Genomic_DNA"/>
</dbReference>
<accession>A0A1N7F4R6</accession>
<dbReference type="OrthoDB" id="9794735at2"/>
<organism evidence="2 3">
    <name type="scientific">Microbispora rosea</name>
    <dbReference type="NCBI Taxonomy" id="58117"/>
    <lineage>
        <taxon>Bacteria</taxon>
        <taxon>Bacillati</taxon>
        <taxon>Actinomycetota</taxon>
        <taxon>Actinomycetes</taxon>
        <taxon>Streptosporangiales</taxon>
        <taxon>Streptosporangiaceae</taxon>
        <taxon>Microbispora</taxon>
    </lineage>
</organism>
<gene>
    <name evidence="2" type="ORF">SAMN05421833_120146</name>
</gene>
<evidence type="ECO:0000256" key="1">
    <source>
        <dbReference type="SAM" id="MobiDB-lite"/>
    </source>
</evidence>
<dbReference type="Proteomes" id="UP000186096">
    <property type="component" value="Unassembled WGS sequence"/>
</dbReference>
<dbReference type="AlphaFoldDB" id="A0A1N7F4R6"/>
<dbReference type="RefSeq" id="WP_076438747.1">
    <property type="nucleotide sequence ID" value="NZ_FTNI01000020.1"/>
</dbReference>
<evidence type="ECO:0000313" key="3">
    <source>
        <dbReference type="Proteomes" id="UP000186096"/>
    </source>
</evidence>
<reference evidence="3" key="1">
    <citation type="submission" date="2017-01" db="EMBL/GenBank/DDBJ databases">
        <authorList>
            <person name="Varghese N."/>
            <person name="Submissions S."/>
        </authorList>
    </citation>
    <scope>NUCLEOTIDE SEQUENCE [LARGE SCALE GENOMIC DNA]</scope>
    <source>
        <strain evidence="3">ATCC 12950</strain>
    </source>
</reference>
<proteinExistence type="predicted"/>
<feature type="region of interest" description="Disordered" evidence="1">
    <location>
        <begin position="43"/>
        <end position="70"/>
    </location>
</feature>